<accession>A0A0P6YBI4</accession>
<dbReference type="InterPro" id="IPR050109">
    <property type="entry name" value="HTH-type_TetR-like_transc_reg"/>
</dbReference>
<dbReference type="AlphaFoldDB" id="A0A0P6YBI4"/>
<feature type="domain" description="HTH tetR-type" evidence="5">
    <location>
        <begin position="9"/>
        <end position="69"/>
    </location>
</feature>
<keyword evidence="3" id="KW-0804">Transcription</keyword>
<dbReference type="PROSITE" id="PS01081">
    <property type="entry name" value="HTH_TETR_1"/>
    <property type="match status" value="1"/>
</dbReference>
<evidence type="ECO:0000313" key="7">
    <source>
        <dbReference type="Proteomes" id="UP000050277"/>
    </source>
</evidence>
<dbReference type="GO" id="GO:0000976">
    <property type="term" value="F:transcription cis-regulatory region binding"/>
    <property type="evidence" value="ECO:0007669"/>
    <property type="project" value="TreeGrafter"/>
</dbReference>
<dbReference type="InterPro" id="IPR023772">
    <property type="entry name" value="DNA-bd_HTH_TetR-type_CS"/>
</dbReference>
<gene>
    <name evidence="6" type="ORF">SE18_06110</name>
</gene>
<dbReference type="Pfam" id="PF00440">
    <property type="entry name" value="TetR_N"/>
    <property type="match status" value="1"/>
</dbReference>
<dbReference type="PATRIC" id="fig|70996.4.peg.5622"/>
<keyword evidence="7" id="KW-1185">Reference proteome</keyword>
<dbReference type="EMBL" id="LGKP01000011">
    <property type="protein sequence ID" value="KPL90637.1"/>
    <property type="molecule type" value="Genomic_DNA"/>
</dbReference>
<organism evidence="6 7">
    <name type="scientific">Herpetosiphon geysericola</name>
    <dbReference type="NCBI Taxonomy" id="70996"/>
    <lineage>
        <taxon>Bacteria</taxon>
        <taxon>Bacillati</taxon>
        <taxon>Chloroflexota</taxon>
        <taxon>Chloroflexia</taxon>
        <taxon>Herpetosiphonales</taxon>
        <taxon>Herpetosiphonaceae</taxon>
        <taxon>Herpetosiphon</taxon>
    </lineage>
</organism>
<comment type="caution">
    <text evidence="6">The sequence shown here is derived from an EMBL/GenBank/DDBJ whole genome shotgun (WGS) entry which is preliminary data.</text>
</comment>
<evidence type="ECO:0000259" key="5">
    <source>
        <dbReference type="PROSITE" id="PS50977"/>
    </source>
</evidence>
<keyword evidence="2 4" id="KW-0238">DNA-binding</keyword>
<dbReference type="InterPro" id="IPR025996">
    <property type="entry name" value="MT1864/Rv1816-like_C"/>
</dbReference>
<dbReference type="Pfam" id="PF13305">
    <property type="entry name" value="TetR_C_33"/>
    <property type="match status" value="1"/>
</dbReference>
<feature type="DNA-binding region" description="H-T-H motif" evidence="4">
    <location>
        <begin position="32"/>
        <end position="51"/>
    </location>
</feature>
<dbReference type="PANTHER" id="PTHR30055:SF220">
    <property type="entry name" value="TETR-FAMILY REGULATORY PROTEIN"/>
    <property type="match status" value="1"/>
</dbReference>
<keyword evidence="1" id="KW-0805">Transcription regulation</keyword>
<dbReference type="STRING" id="70996.SE18_06110"/>
<reference evidence="6 7" key="1">
    <citation type="submission" date="2015-07" db="EMBL/GenBank/DDBJ databases">
        <title>Whole genome sequence of Herpetosiphon geysericola DSM 7119.</title>
        <authorList>
            <person name="Hemp J."/>
            <person name="Ward L.M."/>
            <person name="Pace L.A."/>
            <person name="Fischer W.W."/>
        </authorList>
    </citation>
    <scope>NUCLEOTIDE SEQUENCE [LARGE SCALE GENOMIC DNA]</scope>
    <source>
        <strain evidence="6 7">DSM 7119</strain>
    </source>
</reference>
<dbReference type="Proteomes" id="UP000050277">
    <property type="component" value="Unassembled WGS sequence"/>
</dbReference>
<proteinExistence type="predicted"/>
<dbReference type="Gene3D" id="1.10.357.10">
    <property type="entry name" value="Tetracycline Repressor, domain 2"/>
    <property type="match status" value="1"/>
</dbReference>
<sequence>MLEERYHHGDLRQALLAIAKQQLTSQGFETLSLRAISREAGVSHAAAYRHFPNKEALVAALACAGFEQLKAFVEAEVMQHSADPREQFFQCGIAYVQFALHNAPLFRVMFGVSGVDRLHYPATHAAAQASFGVLVGTIQRGQAAGLIGAGELRQLAFTAWAAVHGLATLALQDQITSQQGAIDSERLVRNSAKLLWNGLKYGQT</sequence>
<dbReference type="OrthoDB" id="9179041at2"/>
<evidence type="ECO:0000256" key="1">
    <source>
        <dbReference type="ARBA" id="ARBA00023015"/>
    </source>
</evidence>
<dbReference type="RefSeq" id="WP_054533545.1">
    <property type="nucleotide sequence ID" value="NZ_LGKP01000011.1"/>
</dbReference>
<dbReference type="GO" id="GO:0003700">
    <property type="term" value="F:DNA-binding transcription factor activity"/>
    <property type="evidence" value="ECO:0007669"/>
    <property type="project" value="TreeGrafter"/>
</dbReference>
<dbReference type="InterPro" id="IPR001647">
    <property type="entry name" value="HTH_TetR"/>
</dbReference>
<dbReference type="SUPFAM" id="SSF46689">
    <property type="entry name" value="Homeodomain-like"/>
    <property type="match status" value="1"/>
</dbReference>
<name>A0A0P6YBI4_9CHLR</name>
<dbReference type="SUPFAM" id="SSF48498">
    <property type="entry name" value="Tetracyclin repressor-like, C-terminal domain"/>
    <property type="match status" value="1"/>
</dbReference>
<evidence type="ECO:0000256" key="4">
    <source>
        <dbReference type="PROSITE-ProRule" id="PRU00335"/>
    </source>
</evidence>
<protein>
    <recommendedName>
        <fullName evidence="5">HTH tetR-type domain-containing protein</fullName>
    </recommendedName>
</protein>
<dbReference type="PROSITE" id="PS50977">
    <property type="entry name" value="HTH_TETR_2"/>
    <property type="match status" value="1"/>
</dbReference>
<dbReference type="InterPro" id="IPR009057">
    <property type="entry name" value="Homeodomain-like_sf"/>
</dbReference>
<evidence type="ECO:0000313" key="6">
    <source>
        <dbReference type="EMBL" id="KPL90637.1"/>
    </source>
</evidence>
<dbReference type="PANTHER" id="PTHR30055">
    <property type="entry name" value="HTH-TYPE TRANSCRIPTIONAL REGULATOR RUTR"/>
    <property type="match status" value="1"/>
</dbReference>
<evidence type="ECO:0000256" key="2">
    <source>
        <dbReference type="ARBA" id="ARBA00023125"/>
    </source>
</evidence>
<evidence type="ECO:0000256" key="3">
    <source>
        <dbReference type="ARBA" id="ARBA00023163"/>
    </source>
</evidence>
<dbReference type="PRINTS" id="PR00455">
    <property type="entry name" value="HTHTETR"/>
</dbReference>
<dbReference type="InterPro" id="IPR036271">
    <property type="entry name" value="Tet_transcr_reg_TetR-rel_C_sf"/>
</dbReference>